<dbReference type="PROSITE" id="PS50887">
    <property type="entry name" value="GGDEF"/>
    <property type="match status" value="1"/>
</dbReference>
<evidence type="ECO:0000256" key="1">
    <source>
        <dbReference type="ARBA" id="ARBA00004651"/>
    </source>
</evidence>
<dbReference type="RefSeq" id="WP_307691895.1">
    <property type="nucleotide sequence ID" value="NZ_JAUSRO010000016.1"/>
</dbReference>
<keyword evidence="4 6" id="KW-1133">Transmembrane helix</keyword>
<dbReference type="NCBIfam" id="TIGR00254">
    <property type="entry name" value="GGDEF"/>
    <property type="match status" value="1"/>
</dbReference>
<feature type="domain" description="EAL" evidence="7">
    <location>
        <begin position="515"/>
        <end position="765"/>
    </location>
</feature>
<evidence type="ECO:0000313" key="10">
    <source>
        <dbReference type="Proteomes" id="UP001226867"/>
    </source>
</evidence>
<comment type="caution">
    <text evidence="9">The sequence shown here is derived from an EMBL/GenBank/DDBJ whole genome shotgun (WGS) entry which is preliminary data.</text>
</comment>
<dbReference type="InterPro" id="IPR033479">
    <property type="entry name" value="dCache_1"/>
</dbReference>
<proteinExistence type="predicted"/>
<gene>
    <name evidence="9" type="ORF">J2W36_004411</name>
</gene>
<evidence type="ECO:0000256" key="2">
    <source>
        <dbReference type="ARBA" id="ARBA00022475"/>
    </source>
</evidence>
<dbReference type="SUPFAM" id="SSF55073">
    <property type="entry name" value="Nucleotide cyclase"/>
    <property type="match status" value="1"/>
</dbReference>
<reference evidence="9 10" key="1">
    <citation type="submission" date="2023-07" db="EMBL/GenBank/DDBJ databases">
        <title>Sorghum-associated microbial communities from plants grown in Nebraska, USA.</title>
        <authorList>
            <person name="Schachtman D."/>
        </authorList>
    </citation>
    <scope>NUCLEOTIDE SEQUENCE [LARGE SCALE GENOMIC DNA]</scope>
    <source>
        <strain evidence="9 10">DS1607</strain>
    </source>
</reference>
<feature type="transmembrane region" description="Helical" evidence="6">
    <location>
        <begin position="304"/>
        <end position="326"/>
    </location>
</feature>
<dbReference type="Pfam" id="PF02743">
    <property type="entry name" value="dCache_1"/>
    <property type="match status" value="1"/>
</dbReference>
<dbReference type="InterPro" id="IPR043128">
    <property type="entry name" value="Rev_trsase/Diguanyl_cyclase"/>
</dbReference>
<keyword evidence="10" id="KW-1185">Reference proteome</keyword>
<feature type="domain" description="GGDEF" evidence="8">
    <location>
        <begin position="373"/>
        <end position="506"/>
    </location>
</feature>
<dbReference type="InterPro" id="IPR000160">
    <property type="entry name" value="GGDEF_dom"/>
</dbReference>
<keyword evidence="2" id="KW-1003">Cell membrane</keyword>
<dbReference type="InterPro" id="IPR001633">
    <property type="entry name" value="EAL_dom"/>
</dbReference>
<evidence type="ECO:0000256" key="3">
    <source>
        <dbReference type="ARBA" id="ARBA00022692"/>
    </source>
</evidence>
<dbReference type="CDD" id="cd12914">
    <property type="entry name" value="PDC1_DGC_like"/>
    <property type="match status" value="1"/>
</dbReference>
<dbReference type="CDD" id="cd12915">
    <property type="entry name" value="PDC2_DGC_like"/>
    <property type="match status" value="1"/>
</dbReference>
<dbReference type="InterPro" id="IPR052155">
    <property type="entry name" value="Biofilm_reg_signaling"/>
</dbReference>
<evidence type="ECO:0000256" key="5">
    <source>
        <dbReference type="ARBA" id="ARBA00023136"/>
    </source>
</evidence>
<dbReference type="PROSITE" id="PS50883">
    <property type="entry name" value="EAL"/>
    <property type="match status" value="1"/>
</dbReference>
<dbReference type="InterPro" id="IPR035919">
    <property type="entry name" value="EAL_sf"/>
</dbReference>
<dbReference type="SUPFAM" id="SSF141868">
    <property type="entry name" value="EAL domain-like"/>
    <property type="match status" value="1"/>
</dbReference>
<dbReference type="Pfam" id="PF00990">
    <property type="entry name" value="GGDEF"/>
    <property type="match status" value="1"/>
</dbReference>
<dbReference type="Gene3D" id="3.20.20.450">
    <property type="entry name" value="EAL domain"/>
    <property type="match status" value="1"/>
</dbReference>
<name>A0ABT9SD76_9BURK</name>
<keyword evidence="5 6" id="KW-0472">Membrane</keyword>
<dbReference type="Pfam" id="PF00563">
    <property type="entry name" value="EAL"/>
    <property type="match status" value="1"/>
</dbReference>
<dbReference type="InterPro" id="IPR029787">
    <property type="entry name" value="Nucleotide_cyclase"/>
</dbReference>
<keyword evidence="3 6" id="KW-0812">Transmembrane</keyword>
<dbReference type="Gene3D" id="3.30.70.270">
    <property type="match status" value="1"/>
</dbReference>
<dbReference type="CDD" id="cd01948">
    <property type="entry name" value="EAL"/>
    <property type="match status" value="1"/>
</dbReference>
<evidence type="ECO:0000313" key="9">
    <source>
        <dbReference type="EMBL" id="MDP9902135.1"/>
    </source>
</evidence>
<sequence length="779" mass="86033">MSIPQLLHRARIDRSWRLRLDHGLAAAAVVICLAIIGVTLWLMLLLKSRGTESELHSLQRLALVVAEQTDRTLQTIDAMHVSVLQGMPRSALSSPESFTAYALQPDMVLALRAKKQGLQFVDVVALIDASGELLVNSRGPNNISLNVADRKYFRTLMSNPDLDVYLSEPVRTRQTQQWLVYRLEKVRTPGGQVLGAVVSGIRLSYFEDFFTAIQVGGNSSIAIFRSDGELIARVPRVESALGQEFALPPVGRSSMAAAPSLLPAEPAFDEGERLWAADRLREAPLVVLATTSVRDLKAGWRADVWPIMLTSLLALLTIGVCATLGIQQIHIQHGLTAKAKHDAQHDELTGLPNRALFIAQLSQLRQTHIPSGATSAVLLLDLDNFKNINDTLGHPAGDVLLRTVASRLRQTIRKTDLVARLGGDEFAVLQRDVTTRDEVHALARRLSQAVAVPCDLDGYAASAQVSIGIAFVPADGIDPDELLMNAELALYSAKAEGRATFNDFAPHMAAQVETRRLIEDALRRALLNDGFELHYQPIVSAENSQPTGFEALLRWRYPADNPWTLEQFIPVAEDTGLIVPIGQWVLETVCKEARLWQPHLHFAANVSVRQFNEREMVAHIIQLVTRHDLAPQQLAIEITETVLLQNTEGIKRALIDLRAFGVSIALDDFGTGYASLSHLLQFPTDSIKIDRSFVANMQTSPEAERIVRTLLDLGRHLGLRVTAEGVETESQRDFLSACGCTELQGYFFGRPMPATHLRERFEAWLRPDAANLGGPQRRI</sequence>
<organism evidence="9 10">
    <name type="scientific">Variovorax ginsengisoli</name>
    <dbReference type="NCBI Taxonomy" id="363844"/>
    <lineage>
        <taxon>Bacteria</taxon>
        <taxon>Pseudomonadati</taxon>
        <taxon>Pseudomonadota</taxon>
        <taxon>Betaproteobacteria</taxon>
        <taxon>Burkholderiales</taxon>
        <taxon>Comamonadaceae</taxon>
        <taxon>Variovorax</taxon>
    </lineage>
</organism>
<dbReference type="EMBL" id="JAUSRO010000016">
    <property type="protein sequence ID" value="MDP9902135.1"/>
    <property type="molecule type" value="Genomic_DNA"/>
</dbReference>
<evidence type="ECO:0000259" key="7">
    <source>
        <dbReference type="PROSITE" id="PS50883"/>
    </source>
</evidence>
<dbReference type="SMART" id="SM00052">
    <property type="entry name" value="EAL"/>
    <property type="match status" value="1"/>
</dbReference>
<accession>A0ABT9SD76</accession>
<dbReference type="SMART" id="SM00267">
    <property type="entry name" value="GGDEF"/>
    <property type="match status" value="1"/>
</dbReference>
<evidence type="ECO:0000259" key="8">
    <source>
        <dbReference type="PROSITE" id="PS50887"/>
    </source>
</evidence>
<feature type="transmembrane region" description="Helical" evidence="6">
    <location>
        <begin position="24"/>
        <end position="46"/>
    </location>
</feature>
<evidence type="ECO:0000256" key="4">
    <source>
        <dbReference type="ARBA" id="ARBA00022989"/>
    </source>
</evidence>
<dbReference type="Proteomes" id="UP001226867">
    <property type="component" value="Unassembled WGS sequence"/>
</dbReference>
<dbReference type="PANTHER" id="PTHR44757:SF2">
    <property type="entry name" value="BIOFILM ARCHITECTURE MAINTENANCE PROTEIN MBAA"/>
    <property type="match status" value="1"/>
</dbReference>
<evidence type="ECO:0000256" key="6">
    <source>
        <dbReference type="SAM" id="Phobius"/>
    </source>
</evidence>
<protein>
    <submittedName>
        <fullName evidence="9">Diguanylate cyclase (GGDEF)-like protein</fullName>
    </submittedName>
</protein>
<dbReference type="Gene3D" id="3.30.450.20">
    <property type="entry name" value="PAS domain"/>
    <property type="match status" value="2"/>
</dbReference>
<dbReference type="CDD" id="cd01949">
    <property type="entry name" value="GGDEF"/>
    <property type="match status" value="1"/>
</dbReference>
<dbReference type="PANTHER" id="PTHR44757">
    <property type="entry name" value="DIGUANYLATE CYCLASE DGCP"/>
    <property type="match status" value="1"/>
</dbReference>
<comment type="subcellular location">
    <subcellularLocation>
        <location evidence="1">Cell membrane</location>
        <topology evidence="1">Multi-pass membrane protein</topology>
    </subcellularLocation>
</comment>